<organism evidence="1 2">
    <name type="scientific">Streptomyces dioscori</name>
    <dbReference type="NCBI Taxonomy" id="2109333"/>
    <lineage>
        <taxon>Bacteria</taxon>
        <taxon>Bacillati</taxon>
        <taxon>Actinomycetota</taxon>
        <taxon>Actinomycetes</taxon>
        <taxon>Kitasatosporales</taxon>
        <taxon>Streptomycetaceae</taxon>
        <taxon>Streptomyces</taxon>
        <taxon>Streptomyces aurantiacus group</taxon>
    </lineage>
</organism>
<proteinExistence type="predicted"/>
<gene>
    <name evidence="1" type="ORF">C6Y14_09930</name>
</gene>
<dbReference type="AlphaFoldDB" id="A0A2P8QB44"/>
<dbReference type="EMBL" id="PYBJ01000005">
    <property type="protein sequence ID" value="PSM43434.1"/>
    <property type="molecule type" value="Genomic_DNA"/>
</dbReference>
<name>A0A2P8QB44_9ACTN</name>
<sequence length="203" mass="22480">MPTELTVRDHASLFALMVVARPVTNRELRELAGLEITAAVRRRVNQDAERIVTRKAGAVNTHQLTSAGRTWCESALVAGRPDGAKFPAGVLYAVLDNVGQYLARSGTKFGEFFQPDVEGWIRAVYTELTVRRKPGSWVRLSALRPWLGDLPRGAVDAELDRMIAQNDVQLMGELNRRTLSDEDRRAAVDIGGEPRHLLRIGPA</sequence>
<dbReference type="RefSeq" id="WP_107016169.1">
    <property type="nucleotide sequence ID" value="NZ_KZ679040.1"/>
</dbReference>
<keyword evidence="2" id="KW-1185">Reference proteome</keyword>
<accession>A0A2P8QB44</accession>
<protein>
    <submittedName>
        <fullName evidence="1">Uncharacterized protein</fullName>
    </submittedName>
</protein>
<reference evidence="1 2" key="1">
    <citation type="submission" date="2018-03" db="EMBL/GenBank/DDBJ databases">
        <title>Streptomyces dioscori sp. nov., a novel endophytic actinobacterium isolated from bulbil of Dioscorea bulbifera L.</title>
        <authorList>
            <person name="Zhikuan W."/>
        </authorList>
    </citation>
    <scope>NUCLEOTIDE SEQUENCE [LARGE SCALE GENOMIC DNA]</scope>
    <source>
        <strain evidence="1 2">A217</strain>
    </source>
</reference>
<evidence type="ECO:0000313" key="2">
    <source>
        <dbReference type="Proteomes" id="UP000240429"/>
    </source>
</evidence>
<comment type="caution">
    <text evidence="1">The sequence shown here is derived from an EMBL/GenBank/DDBJ whole genome shotgun (WGS) entry which is preliminary data.</text>
</comment>
<evidence type="ECO:0000313" key="1">
    <source>
        <dbReference type="EMBL" id="PSM43434.1"/>
    </source>
</evidence>
<dbReference type="OrthoDB" id="3822696at2"/>
<dbReference type="Proteomes" id="UP000240429">
    <property type="component" value="Unassembled WGS sequence"/>
</dbReference>